<proteinExistence type="predicted"/>
<evidence type="ECO:0000313" key="2">
    <source>
        <dbReference type="EMBL" id="RNJ41396.1"/>
    </source>
</evidence>
<evidence type="ECO:0000259" key="1">
    <source>
        <dbReference type="Pfam" id="PF21834"/>
    </source>
</evidence>
<accession>A0A3M9X135</accession>
<dbReference type="EMBL" id="QKOD01000020">
    <property type="protein sequence ID" value="RNJ41396.1"/>
    <property type="molecule type" value="Genomic_DNA"/>
</dbReference>
<sequence>MCLTPQRRERHVPLYFFDLHDGEELAVDTDGIVCASLEELSFHAVDVLPDIAREVLPDGPRRTFSVKVRNALHDQLVFRATLTLASAWIVDEVDGHKQPGGDRWQAALSRAKTQVSALRKELAEDGYSHDLEGLDSLLSVAEAEIDRHLARGAPKPPAANP</sequence>
<evidence type="ECO:0000313" key="3">
    <source>
        <dbReference type="Proteomes" id="UP000275436"/>
    </source>
</evidence>
<dbReference type="Pfam" id="PF21834">
    <property type="entry name" value="DUF6894"/>
    <property type="match status" value="1"/>
</dbReference>
<protein>
    <recommendedName>
        <fullName evidence="1">DUF6894 domain-containing protein</fullName>
    </recommendedName>
</protein>
<organism evidence="2 3">
    <name type="scientific">Mesorhizobium japonicum</name>
    <dbReference type="NCBI Taxonomy" id="2066070"/>
    <lineage>
        <taxon>Bacteria</taxon>
        <taxon>Pseudomonadati</taxon>
        <taxon>Pseudomonadota</taxon>
        <taxon>Alphaproteobacteria</taxon>
        <taxon>Hyphomicrobiales</taxon>
        <taxon>Phyllobacteriaceae</taxon>
        <taxon>Mesorhizobium</taxon>
    </lineage>
</organism>
<name>A0A3M9X135_9HYPH</name>
<dbReference type="Proteomes" id="UP000275436">
    <property type="component" value="Unassembled WGS sequence"/>
</dbReference>
<reference evidence="2 3" key="1">
    <citation type="journal article" date="2018" name="Mol. Plant Microbe Interact.">
        <title>Taxonomically Different Co-Microsymbionts of a Relict Legume, Oxytropis popoviana, Have Complementary Sets of Symbiotic Genes and Together Increase the Efficiency of Plant Nodulation.</title>
        <authorList>
            <person name="Safronova V."/>
            <person name="Belimov A."/>
            <person name="Sazanova A."/>
            <person name="Chirak E."/>
            <person name="Verkhozina A."/>
            <person name="Kuznetsova I."/>
            <person name="Andronov E."/>
            <person name="Puhalsky J."/>
            <person name="Tikhonovich I."/>
        </authorList>
    </citation>
    <scope>NUCLEOTIDE SEQUENCE [LARGE SCALE GENOMIC DNA]</scope>
    <source>
        <strain evidence="2 3">Opo-235</strain>
    </source>
</reference>
<dbReference type="AlphaFoldDB" id="A0A3M9X135"/>
<dbReference type="InterPro" id="IPR054189">
    <property type="entry name" value="DUF6894"/>
</dbReference>
<gene>
    <name evidence="2" type="ORF">DNR46_34230</name>
</gene>
<feature type="domain" description="DUF6894" evidence="1">
    <location>
        <begin position="14"/>
        <end position="83"/>
    </location>
</feature>
<comment type="caution">
    <text evidence="2">The sequence shown here is derived from an EMBL/GenBank/DDBJ whole genome shotgun (WGS) entry which is preliminary data.</text>
</comment>